<reference evidence="2 3" key="1">
    <citation type="submission" date="2019-01" db="EMBL/GenBank/DDBJ databases">
        <title>Spirosoma flava sp. nov., a propanil-degrading bacterium isolated from herbicide-contaminated soil.</title>
        <authorList>
            <person name="Zhang L."/>
            <person name="Jiang J.-D."/>
        </authorList>
    </citation>
    <scope>NUCLEOTIDE SEQUENCE [LARGE SCALE GENOMIC DNA]</scope>
    <source>
        <strain evidence="2 3">TY50</strain>
    </source>
</reference>
<dbReference type="EMBL" id="SBLB01000007">
    <property type="protein sequence ID" value="RYC67681.1"/>
    <property type="molecule type" value="Genomic_DNA"/>
</dbReference>
<protein>
    <recommendedName>
        <fullName evidence="4">Lipocalin-like domain-containing protein</fullName>
    </recommendedName>
</protein>
<accession>A0A4Q2UJC7</accession>
<comment type="caution">
    <text evidence="2">The sequence shown here is derived from an EMBL/GenBank/DDBJ whole genome shotgun (WGS) entry which is preliminary data.</text>
</comment>
<dbReference type="AlphaFoldDB" id="A0A4Q2UJC7"/>
<proteinExistence type="predicted"/>
<organism evidence="2 3">
    <name type="scientific">Spirosoma sordidisoli</name>
    <dbReference type="NCBI Taxonomy" id="2502893"/>
    <lineage>
        <taxon>Bacteria</taxon>
        <taxon>Pseudomonadati</taxon>
        <taxon>Bacteroidota</taxon>
        <taxon>Cytophagia</taxon>
        <taxon>Cytophagales</taxon>
        <taxon>Cytophagaceae</taxon>
        <taxon>Spirosoma</taxon>
    </lineage>
</organism>
<evidence type="ECO:0000256" key="1">
    <source>
        <dbReference type="SAM" id="SignalP"/>
    </source>
</evidence>
<dbReference type="PROSITE" id="PS51257">
    <property type="entry name" value="PROKAR_LIPOPROTEIN"/>
    <property type="match status" value="1"/>
</dbReference>
<name>A0A4Q2UJC7_9BACT</name>
<gene>
    <name evidence="2" type="ORF">EQG79_23545</name>
</gene>
<evidence type="ECO:0000313" key="3">
    <source>
        <dbReference type="Proteomes" id="UP000290407"/>
    </source>
</evidence>
<feature type="chain" id="PRO_5020973463" description="Lipocalin-like domain-containing protein" evidence="1">
    <location>
        <begin position="20"/>
        <end position="187"/>
    </location>
</feature>
<dbReference type="Proteomes" id="UP000290407">
    <property type="component" value="Unassembled WGS sequence"/>
</dbReference>
<evidence type="ECO:0000313" key="2">
    <source>
        <dbReference type="EMBL" id="RYC67681.1"/>
    </source>
</evidence>
<evidence type="ECO:0008006" key="4">
    <source>
        <dbReference type="Google" id="ProtNLM"/>
    </source>
</evidence>
<sequence>MKKLCGIAFVLVVIGVVSACKEAEPGFSPGAVDSRITGTWRLVERRFQKDSAFSVLTTTPRQRRDSVLVTINGQTVRKDTVINYTDTIFVRRDTSFYTTRRYPALPPQTLTFDPDGKVLAEGSEMTYFYPIRYFRVDSTFEGLGVNLYIYTNRANVSFRQGVAFQRDTLTLLPRCDQPCYLKLTRVR</sequence>
<feature type="signal peptide" evidence="1">
    <location>
        <begin position="1"/>
        <end position="19"/>
    </location>
</feature>
<keyword evidence="1" id="KW-0732">Signal</keyword>
<dbReference type="RefSeq" id="WP_129604720.1">
    <property type="nucleotide sequence ID" value="NZ_SBLB01000007.1"/>
</dbReference>
<keyword evidence="3" id="KW-1185">Reference proteome</keyword>